<sequence>MKKLNLLISALSLSFSVMAQHPTDGLTGYYKFEDTGNLGVATAGAQLTMSSITYITPANNRFGTANKAVSMSMDSRLYSASESFRTGSVSVAAWVYVPNFAQMSDWSYVAGVRHLQFASPYNAYALMIPKGSKKAIFSYSNVGSADNTVTSTTVLSPNTWYHLAATYDAGTHTAKIYVNGVLEATGTSGTGNLQYSRELFEVGKVDAVGNCNYTGRIDELFTYNRALSATEITAVINSSVESTLVEHFKFNNGSLVGINGSTLEATPKAVSDRAGNADHAHYLATTAHVVAGSSVVGMPQGNADRSISLWFKRKSPITHTLFGYSDAENSFSIVIDNNLIANYKGSTPVTSKALNYDTLWHHVVVTHNGGTTTMYYDNVAQPSASATYTNNNTTLRIGRSAFSGNYIGFAIDDLYIYKVGLSAAEVASLYNAVPTSVKAEKSLFKALTLYPNPSQRNITVSATAKGALTIYSAEGKQMLQTSVNEGENTLNVAALPAGMYVATVVSEGAVQRTQFVKE</sequence>
<gene>
    <name evidence="5" type="ORF">SAMN05421780_102206</name>
</gene>
<organism evidence="5 6">
    <name type="scientific">Flexibacter flexilis DSM 6793</name>
    <dbReference type="NCBI Taxonomy" id="927664"/>
    <lineage>
        <taxon>Bacteria</taxon>
        <taxon>Pseudomonadati</taxon>
        <taxon>Bacteroidota</taxon>
        <taxon>Cytophagia</taxon>
        <taxon>Cytophagales</taxon>
        <taxon>Flexibacteraceae</taxon>
        <taxon>Flexibacter</taxon>
    </lineage>
</organism>
<keyword evidence="2" id="KW-1015">Disulfide bond</keyword>
<proteinExistence type="predicted"/>
<dbReference type="STRING" id="927664.SAMN05421780_102206"/>
<dbReference type="EMBL" id="FOLE01000002">
    <property type="protein sequence ID" value="SFB99173.1"/>
    <property type="molecule type" value="Genomic_DNA"/>
</dbReference>
<dbReference type="Pfam" id="PF18962">
    <property type="entry name" value="Por_Secre_tail"/>
    <property type="match status" value="1"/>
</dbReference>
<accession>A0A1I1FQ22</accession>
<keyword evidence="1 3" id="KW-0732">Signal</keyword>
<dbReference type="SMART" id="SM00560">
    <property type="entry name" value="LamGL"/>
    <property type="match status" value="1"/>
</dbReference>
<evidence type="ECO:0000256" key="2">
    <source>
        <dbReference type="ARBA" id="ARBA00023157"/>
    </source>
</evidence>
<evidence type="ECO:0000256" key="3">
    <source>
        <dbReference type="SAM" id="SignalP"/>
    </source>
</evidence>
<dbReference type="InterPro" id="IPR026444">
    <property type="entry name" value="Secre_tail"/>
</dbReference>
<dbReference type="Gene3D" id="2.60.120.200">
    <property type="match status" value="2"/>
</dbReference>
<feature type="chain" id="PRO_5011475285" evidence="3">
    <location>
        <begin position="20"/>
        <end position="518"/>
    </location>
</feature>
<dbReference type="InterPro" id="IPR006558">
    <property type="entry name" value="LamG-like"/>
</dbReference>
<evidence type="ECO:0000313" key="5">
    <source>
        <dbReference type="EMBL" id="SFB99173.1"/>
    </source>
</evidence>
<dbReference type="GO" id="GO:0004553">
    <property type="term" value="F:hydrolase activity, hydrolyzing O-glycosyl compounds"/>
    <property type="evidence" value="ECO:0007669"/>
    <property type="project" value="UniProtKB-ARBA"/>
</dbReference>
<keyword evidence="6" id="KW-1185">Reference proteome</keyword>
<dbReference type="NCBIfam" id="TIGR04183">
    <property type="entry name" value="Por_Secre_tail"/>
    <property type="match status" value="1"/>
</dbReference>
<dbReference type="AlphaFoldDB" id="A0A1I1FQ22"/>
<feature type="signal peptide" evidence="3">
    <location>
        <begin position="1"/>
        <end position="19"/>
    </location>
</feature>
<dbReference type="InterPro" id="IPR013320">
    <property type="entry name" value="ConA-like_dom_sf"/>
</dbReference>
<dbReference type="RefSeq" id="WP_091508476.1">
    <property type="nucleotide sequence ID" value="NZ_FOLE01000002.1"/>
</dbReference>
<dbReference type="SUPFAM" id="SSF49899">
    <property type="entry name" value="Concanavalin A-like lectins/glucanases"/>
    <property type="match status" value="2"/>
</dbReference>
<dbReference type="GO" id="GO:0005975">
    <property type="term" value="P:carbohydrate metabolic process"/>
    <property type="evidence" value="ECO:0007669"/>
    <property type="project" value="UniProtKB-ARBA"/>
</dbReference>
<reference evidence="5 6" key="1">
    <citation type="submission" date="2016-10" db="EMBL/GenBank/DDBJ databases">
        <authorList>
            <person name="de Groot N.N."/>
        </authorList>
    </citation>
    <scope>NUCLEOTIDE SEQUENCE [LARGE SCALE GENOMIC DNA]</scope>
    <source>
        <strain evidence="5 6">DSM 6793</strain>
    </source>
</reference>
<evidence type="ECO:0000256" key="1">
    <source>
        <dbReference type="ARBA" id="ARBA00022729"/>
    </source>
</evidence>
<dbReference type="Proteomes" id="UP000199514">
    <property type="component" value="Unassembled WGS sequence"/>
</dbReference>
<dbReference type="OrthoDB" id="9814380at2"/>
<evidence type="ECO:0000259" key="4">
    <source>
        <dbReference type="SMART" id="SM00560"/>
    </source>
</evidence>
<name>A0A1I1FQ22_9BACT</name>
<evidence type="ECO:0000313" key="6">
    <source>
        <dbReference type="Proteomes" id="UP000199514"/>
    </source>
</evidence>
<dbReference type="Pfam" id="PF13385">
    <property type="entry name" value="Laminin_G_3"/>
    <property type="match status" value="2"/>
</dbReference>
<dbReference type="PANTHER" id="PTHR42535:SF2">
    <property type="entry name" value="CHROMOSOME UNDETERMINED SCAFFOLD_146, WHOLE GENOME SHOTGUN SEQUENCE"/>
    <property type="match status" value="1"/>
</dbReference>
<dbReference type="PANTHER" id="PTHR42535">
    <property type="entry name" value="OOKINETE PROTEIN, PUTATIVE-RELATED"/>
    <property type="match status" value="1"/>
</dbReference>
<protein>
    <submittedName>
        <fullName evidence="5">Por secretion system C-terminal sorting domain-containing protein</fullName>
    </submittedName>
</protein>
<feature type="domain" description="LamG-like jellyroll fold" evidence="4">
    <location>
        <begin position="87"/>
        <end position="230"/>
    </location>
</feature>